<keyword evidence="16" id="KW-1185">Reference proteome</keyword>
<name>A0AAV1CP36_OLDCO</name>
<dbReference type="AlphaFoldDB" id="A0AAV1CP36"/>
<dbReference type="InterPro" id="IPR002867">
    <property type="entry name" value="IBR_dom"/>
</dbReference>
<keyword evidence="8" id="KW-0677">Repeat</keyword>
<evidence type="ECO:0000259" key="14">
    <source>
        <dbReference type="PROSITE" id="PS51873"/>
    </source>
</evidence>
<sequence>MAKQTLKVVILSDDGHDDDEDDDLRVLYTKPVLGTQGCNSRNPILVETYGIRASVSTGTVIDLSYDDDALQLISSVKGTKRKLYQGESSNYIPATVTIDDDDDDDSVDKTFLCSICVDEKPNTESFYIKGCSHSYCAECMAKYVSSKLQENNTNITCPVVGCGGILELQDCRSILPSQVFDRWGDALCEAMILASEKFYCPYKDCSALLVDERIGGCEPVRNTECPYCRRMFCAMCRVPWHTGFSCDEFQKLNADEREMGDILLMNLAKDKNWQRCPSCRIFVQKSAGCLFMKCRCGSRFCYKCGSHTPVDHRCSTCGT</sequence>
<feature type="domain" description="RING-type" evidence="13">
    <location>
        <begin position="113"/>
        <end position="159"/>
    </location>
</feature>
<dbReference type="EMBL" id="OX459120">
    <property type="protein sequence ID" value="CAI9097346.1"/>
    <property type="molecule type" value="Genomic_DNA"/>
</dbReference>
<feature type="domain" description="RING-type" evidence="14">
    <location>
        <begin position="109"/>
        <end position="319"/>
    </location>
</feature>
<dbReference type="CDD" id="cd22582">
    <property type="entry name" value="BRcat_RBR_unk"/>
    <property type="match status" value="1"/>
</dbReference>
<keyword evidence="10" id="KW-0833">Ubl conjugation pathway</keyword>
<evidence type="ECO:0000256" key="9">
    <source>
        <dbReference type="ARBA" id="ARBA00022771"/>
    </source>
</evidence>
<comment type="function">
    <text evidence="3">Might act as an E3 ubiquitin-protein ligase, or as part of E3 complex, which accepts ubiquitin from specific E2 ubiquitin-conjugating enzymes and then transfers it to substrates.</text>
</comment>
<evidence type="ECO:0000313" key="16">
    <source>
        <dbReference type="Proteomes" id="UP001161247"/>
    </source>
</evidence>
<dbReference type="Gene3D" id="1.20.120.1750">
    <property type="match status" value="1"/>
</dbReference>
<proteinExistence type="inferred from homology"/>
<evidence type="ECO:0000256" key="8">
    <source>
        <dbReference type="ARBA" id="ARBA00022737"/>
    </source>
</evidence>
<evidence type="ECO:0000256" key="7">
    <source>
        <dbReference type="ARBA" id="ARBA00022723"/>
    </source>
</evidence>
<dbReference type="Proteomes" id="UP001161247">
    <property type="component" value="Chromosome 3"/>
</dbReference>
<evidence type="ECO:0000256" key="2">
    <source>
        <dbReference type="ARBA" id="ARBA00001947"/>
    </source>
</evidence>
<keyword evidence="11" id="KW-0862">Zinc</keyword>
<evidence type="ECO:0000256" key="11">
    <source>
        <dbReference type="ARBA" id="ARBA00022833"/>
    </source>
</evidence>
<evidence type="ECO:0000259" key="13">
    <source>
        <dbReference type="PROSITE" id="PS50089"/>
    </source>
</evidence>
<evidence type="ECO:0000256" key="3">
    <source>
        <dbReference type="ARBA" id="ARBA00003976"/>
    </source>
</evidence>
<dbReference type="FunFam" id="3.30.40.10:FF:000230">
    <property type="entry name" value="RBR-type E3 ubiquitin transferase"/>
    <property type="match status" value="1"/>
</dbReference>
<evidence type="ECO:0000256" key="12">
    <source>
        <dbReference type="PROSITE-ProRule" id="PRU00175"/>
    </source>
</evidence>
<dbReference type="GO" id="GO:0008270">
    <property type="term" value="F:zinc ion binding"/>
    <property type="evidence" value="ECO:0007669"/>
    <property type="project" value="UniProtKB-KW"/>
</dbReference>
<dbReference type="EC" id="2.3.2.31" evidence="5"/>
<dbReference type="PROSITE" id="PS00518">
    <property type="entry name" value="ZF_RING_1"/>
    <property type="match status" value="1"/>
</dbReference>
<dbReference type="Pfam" id="PF00097">
    <property type="entry name" value="zf-C3HC4"/>
    <property type="match status" value="1"/>
</dbReference>
<dbReference type="InterPro" id="IPR018957">
    <property type="entry name" value="Znf_C3HC4_RING-type"/>
</dbReference>
<dbReference type="InterPro" id="IPR001841">
    <property type="entry name" value="Znf_RING"/>
</dbReference>
<evidence type="ECO:0000256" key="4">
    <source>
        <dbReference type="ARBA" id="ARBA00005884"/>
    </source>
</evidence>
<dbReference type="GO" id="GO:0016567">
    <property type="term" value="P:protein ubiquitination"/>
    <property type="evidence" value="ECO:0007669"/>
    <property type="project" value="InterPro"/>
</dbReference>
<protein>
    <recommendedName>
        <fullName evidence="5">RBR-type E3 ubiquitin transferase</fullName>
        <ecNumber evidence="5">2.3.2.31</ecNumber>
    </recommendedName>
</protein>
<dbReference type="Pfam" id="PF01485">
    <property type="entry name" value="IBR"/>
    <property type="match status" value="2"/>
</dbReference>
<evidence type="ECO:0000256" key="1">
    <source>
        <dbReference type="ARBA" id="ARBA00001798"/>
    </source>
</evidence>
<dbReference type="InterPro" id="IPR013083">
    <property type="entry name" value="Znf_RING/FYVE/PHD"/>
</dbReference>
<accession>A0AAV1CP36</accession>
<evidence type="ECO:0000313" key="15">
    <source>
        <dbReference type="EMBL" id="CAI9097346.1"/>
    </source>
</evidence>
<dbReference type="InterPro" id="IPR031127">
    <property type="entry name" value="E3_UB_ligase_RBR"/>
</dbReference>
<dbReference type="PROSITE" id="PS51873">
    <property type="entry name" value="TRIAD"/>
    <property type="match status" value="1"/>
</dbReference>
<dbReference type="Gene3D" id="3.30.40.10">
    <property type="entry name" value="Zinc/RING finger domain, C3HC4 (zinc finger)"/>
    <property type="match status" value="1"/>
</dbReference>
<dbReference type="InterPro" id="IPR017907">
    <property type="entry name" value="Znf_RING_CS"/>
</dbReference>
<keyword evidence="7" id="KW-0479">Metal-binding</keyword>
<keyword evidence="9 12" id="KW-0863">Zinc-finger</keyword>
<dbReference type="InterPro" id="IPR044066">
    <property type="entry name" value="TRIAD_supradom"/>
</dbReference>
<comment type="cofactor">
    <cofactor evidence="2">
        <name>Zn(2+)</name>
        <dbReference type="ChEBI" id="CHEBI:29105"/>
    </cofactor>
</comment>
<comment type="catalytic activity">
    <reaction evidence="1">
        <text>[E2 ubiquitin-conjugating enzyme]-S-ubiquitinyl-L-cysteine + [acceptor protein]-L-lysine = [E2 ubiquitin-conjugating enzyme]-L-cysteine + [acceptor protein]-N(6)-ubiquitinyl-L-lysine.</text>
        <dbReference type="EC" id="2.3.2.31"/>
    </reaction>
</comment>
<organism evidence="15 16">
    <name type="scientific">Oldenlandia corymbosa var. corymbosa</name>
    <dbReference type="NCBI Taxonomy" id="529605"/>
    <lineage>
        <taxon>Eukaryota</taxon>
        <taxon>Viridiplantae</taxon>
        <taxon>Streptophyta</taxon>
        <taxon>Embryophyta</taxon>
        <taxon>Tracheophyta</taxon>
        <taxon>Spermatophyta</taxon>
        <taxon>Magnoliopsida</taxon>
        <taxon>eudicotyledons</taxon>
        <taxon>Gunneridae</taxon>
        <taxon>Pentapetalae</taxon>
        <taxon>asterids</taxon>
        <taxon>lamiids</taxon>
        <taxon>Gentianales</taxon>
        <taxon>Rubiaceae</taxon>
        <taxon>Rubioideae</taxon>
        <taxon>Spermacoceae</taxon>
        <taxon>Hedyotis-Oldenlandia complex</taxon>
        <taxon>Oldenlandia</taxon>
    </lineage>
</organism>
<comment type="similarity">
    <text evidence="4">Belongs to the RBR family. Ariadne subfamily.</text>
</comment>
<evidence type="ECO:0000256" key="10">
    <source>
        <dbReference type="ARBA" id="ARBA00022786"/>
    </source>
</evidence>
<dbReference type="SMART" id="SM00647">
    <property type="entry name" value="IBR"/>
    <property type="match status" value="2"/>
</dbReference>
<dbReference type="PANTHER" id="PTHR11685">
    <property type="entry name" value="RBR FAMILY RING FINGER AND IBR DOMAIN-CONTAINING"/>
    <property type="match status" value="1"/>
</dbReference>
<dbReference type="PROSITE" id="PS50089">
    <property type="entry name" value="ZF_RING_2"/>
    <property type="match status" value="1"/>
</dbReference>
<gene>
    <name evidence="15" type="ORF">OLC1_LOCUS7855</name>
</gene>
<dbReference type="CDD" id="cd22584">
    <property type="entry name" value="Rcat_RBR_unk"/>
    <property type="match status" value="1"/>
</dbReference>
<dbReference type="SUPFAM" id="SSF57850">
    <property type="entry name" value="RING/U-box"/>
    <property type="match status" value="3"/>
</dbReference>
<reference evidence="15" key="1">
    <citation type="submission" date="2023-03" db="EMBL/GenBank/DDBJ databases">
        <authorList>
            <person name="Julca I."/>
        </authorList>
    </citation>
    <scope>NUCLEOTIDE SEQUENCE</scope>
</reference>
<evidence type="ECO:0000256" key="5">
    <source>
        <dbReference type="ARBA" id="ARBA00012251"/>
    </source>
</evidence>
<keyword evidence="6" id="KW-0808">Transferase</keyword>
<dbReference type="GO" id="GO:0061630">
    <property type="term" value="F:ubiquitin protein ligase activity"/>
    <property type="evidence" value="ECO:0007669"/>
    <property type="project" value="UniProtKB-EC"/>
</dbReference>
<evidence type="ECO:0000256" key="6">
    <source>
        <dbReference type="ARBA" id="ARBA00022679"/>
    </source>
</evidence>